<proteinExistence type="predicted"/>
<dbReference type="GeneID" id="32159827"/>
<dbReference type="EMBL" id="CP001857">
    <property type="protein sequence ID" value="ADB57891.1"/>
    <property type="molecule type" value="Genomic_DNA"/>
</dbReference>
<dbReference type="InterPro" id="IPR011991">
    <property type="entry name" value="ArsR-like_HTH"/>
</dbReference>
<dbReference type="HOGENOM" id="CLU_2353070_0_0_2"/>
<dbReference type="InterPro" id="IPR036388">
    <property type="entry name" value="WH-like_DNA-bd_sf"/>
</dbReference>
<dbReference type="eggNOG" id="arCOG01057">
    <property type="taxonomic scope" value="Archaea"/>
</dbReference>
<name>D2RHW6_ARCPA</name>
<evidence type="ECO:0000313" key="3">
    <source>
        <dbReference type="Proteomes" id="UP000001901"/>
    </source>
</evidence>
<keyword evidence="3" id="KW-1185">Reference proteome</keyword>
<gene>
    <name evidence="2" type="ordered locus">Arcpr_0828</name>
</gene>
<organism evidence="2 3">
    <name type="scientific">Archaeoglobus profundus (strain DSM 5631 / JCM 9629 / NBRC 100127 / Av18)</name>
    <dbReference type="NCBI Taxonomy" id="572546"/>
    <lineage>
        <taxon>Archaea</taxon>
        <taxon>Methanobacteriati</taxon>
        <taxon>Methanobacteriota</taxon>
        <taxon>Archaeoglobi</taxon>
        <taxon>Archaeoglobales</taxon>
        <taxon>Archaeoglobaceae</taxon>
        <taxon>Archaeoglobus</taxon>
    </lineage>
</organism>
<dbReference type="CDD" id="cd00090">
    <property type="entry name" value="HTH_ARSR"/>
    <property type="match status" value="1"/>
</dbReference>
<dbReference type="InterPro" id="IPR036390">
    <property type="entry name" value="WH_DNA-bd_sf"/>
</dbReference>
<dbReference type="RefSeq" id="WP_012940227.1">
    <property type="nucleotide sequence ID" value="NC_013741.1"/>
</dbReference>
<protein>
    <recommendedName>
        <fullName evidence="1">HVO-A0261-like N-terminal domain-containing protein</fullName>
    </recommendedName>
</protein>
<dbReference type="InterPro" id="IPR057527">
    <property type="entry name" value="HVO_A0261-like_N"/>
</dbReference>
<dbReference type="Pfam" id="PF25213">
    <property type="entry name" value="HVO_A0261_N"/>
    <property type="match status" value="1"/>
</dbReference>
<dbReference type="AlphaFoldDB" id="D2RHW6"/>
<accession>D2RHW6</accession>
<dbReference type="SUPFAM" id="SSF46785">
    <property type="entry name" value="Winged helix' DNA-binding domain"/>
    <property type="match status" value="1"/>
</dbReference>
<reference evidence="2 3" key="1">
    <citation type="journal article" date="2010" name="Stand. Genomic Sci.">
        <title>Complete genome sequence of Archaeoglobus profundus type strain (AV18).</title>
        <authorList>
            <person name="von Jan M."/>
            <person name="Lapidus A."/>
            <person name="Del Rio T.G."/>
            <person name="Copeland A."/>
            <person name="Tice H."/>
            <person name="Cheng J.F."/>
            <person name="Lucas S."/>
            <person name="Chen F."/>
            <person name="Nolan M."/>
            <person name="Goodwin L."/>
            <person name="Han C."/>
            <person name="Pitluck S."/>
            <person name="Liolios K."/>
            <person name="Ivanova N."/>
            <person name="Mavromatis K."/>
            <person name="Ovchinnikova G."/>
            <person name="Chertkov O."/>
            <person name="Pati A."/>
            <person name="Chen A."/>
            <person name="Palaniappan K."/>
            <person name="Land M."/>
            <person name="Hauser L."/>
            <person name="Chang Y.J."/>
            <person name="Jeffries C.D."/>
            <person name="Saunders E."/>
            <person name="Brettin T."/>
            <person name="Detter J.C."/>
            <person name="Chain P."/>
            <person name="Eichinger K."/>
            <person name="Huber H."/>
            <person name="Spring S."/>
            <person name="Rohde M."/>
            <person name="Goker M."/>
            <person name="Wirth R."/>
            <person name="Woyke T."/>
            <person name="Bristow J."/>
            <person name="Eisen J.A."/>
            <person name="Markowitz V."/>
            <person name="Hugenholtz P."/>
            <person name="Kyrpides N.C."/>
            <person name="Klenk H.P."/>
        </authorList>
    </citation>
    <scope>NUCLEOTIDE SEQUENCE [LARGE SCALE GENOMIC DNA]</scope>
    <source>
        <strain evidence="3">DSM 5631 / JCM 9629 / NBRC 100127 / Av18</strain>
    </source>
</reference>
<sequence length="96" mass="11279">MQVVETTLDIEKIIRAISKSQGIKILKALKDGAKTQKELTFETFVDRTIVYRRLKEFKEVGLVEKTFDKEDENVKYKLTDLGRRVLRLLEEFESDI</sequence>
<dbReference type="Proteomes" id="UP000001901">
    <property type="component" value="Chromosome"/>
</dbReference>
<dbReference type="PaxDb" id="572546-Arcpr_0828"/>
<evidence type="ECO:0000313" key="2">
    <source>
        <dbReference type="EMBL" id="ADB57891.1"/>
    </source>
</evidence>
<feature type="domain" description="HVO-A0261-like N-terminal" evidence="1">
    <location>
        <begin position="23"/>
        <end position="94"/>
    </location>
</feature>
<dbReference type="STRING" id="572546.Arcpr_0828"/>
<evidence type="ECO:0000259" key="1">
    <source>
        <dbReference type="Pfam" id="PF25213"/>
    </source>
</evidence>
<dbReference type="KEGG" id="apo:Arcpr_0828"/>
<dbReference type="Gene3D" id="1.10.10.10">
    <property type="entry name" value="Winged helix-like DNA-binding domain superfamily/Winged helix DNA-binding domain"/>
    <property type="match status" value="1"/>
</dbReference>